<keyword evidence="1" id="KW-1133">Transmembrane helix</keyword>
<dbReference type="AlphaFoldDB" id="A0A396RZ22"/>
<evidence type="ECO:0000313" key="3">
    <source>
        <dbReference type="Proteomes" id="UP000265745"/>
    </source>
</evidence>
<feature type="transmembrane region" description="Helical" evidence="1">
    <location>
        <begin position="56"/>
        <end position="82"/>
    </location>
</feature>
<keyword evidence="1" id="KW-0472">Membrane</keyword>
<comment type="caution">
    <text evidence="2">The sequence shown here is derived from an EMBL/GenBank/DDBJ whole genome shotgun (WGS) entry which is preliminary data.</text>
</comment>
<keyword evidence="3" id="KW-1185">Reference proteome</keyword>
<sequence>MDAQETLQTAKQFLENESLEQAFSAYTRLLSSHAPSHKLQGLMGQQSVLDADYNPYSALGTVASVVLCLGILGAVVMGFWGVSLLDTRGGSWALAWPVLTQGAYALFAGILGYLVLSYASNGLKHLLELRIAARVSTLLALRDLQKQA</sequence>
<dbReference type="Proteomes" id="UP000265745">
    <property type="component" value="Unassembled WGS sequence"/>
</dbReference>
<keyword evidence="1" id="KW-0812">Transmembrane</keyword>
<dbReference type="EMBL" id="QJSA01000004">
    <property type="protein sequence ID" value="RHW21900.1"/>
    <property type="molecule type" value="Genomic_DNA"/>
</dbReference>
<proteinExistence type="predicted"/>
<feature type="transmembrane region" description="Helical" evidence="1">
    <location>
        <begin position="94"/>
        <end position="116"/>
    </location>
</feature>
<evidence type="ECO:0000256" key="1">
    <source>
        <dbReference type="SAM" id="Phobius"/>
    </source>
</evidence>
<dbReference type="RefSeq" id="WP_119700896.1">
    <property type="nucleotide sequence ID" value="NZ_QJSA01000004.1"/>
</dbReference>
<protein>
    <submittedName>
        <fullName evidence="2">Uncharacterized protein</fullName>
    </submittedName>
</protein>
<gene>
    <name evidence="2" type="ORF">C2846_05405</name>
</gene>
<reference evidence="2 3" key="1">
    <citation type="submission" date="2018-06" db="EMBL/GenBank/DDBJ databases">
        <title>Pseudomonas jilinensis sp. nov., isolated from the production water of Jilin Oilfield in China.</title>
        <authorList>
            <person name="Wang J."/>
        </authorList>
    </citation>
    <scope>NUCLEOTIDE SEQUENCE [LARGE SCALE GENOMIC DNA]</scope>
    <source>
        <strain evidence="2 3">JS15-10A1</strain>
    </source>
</reference>
<organism evidence="2 3">
    <name type="scientific">Pseudomonas jilinensis</name>
    <dbReference type="NCBI Taxonomy" id="2078689"/>
    <lineage>
        <taxon>Bacteria</taxon>
        <taxon>Pseudomonadati</taxon>
        <taxon>Pseudomonadota</taxon>
        <taxon>Gammaproteobacteria</taxon>
        <taxon>Pseudomonadales</taxon>
        <taxon>Pseudomonadaceae</taxon>
        <taxon>Pseudomonas</taxon>
    </lineage>
</organism>
<accession>A0A396RZ22</accession>
<name>A0A396RZ22_9PSED</name>
<evidence type="ECO:0000313" key="2">
    <source>
        <dbReference type="EMBL" id="RHW21900.1"/>
    </source>
</evidence>